<name>A0A561SQT5_9PSEU</name>
<comment type="caution">
    <text evidence="1">The sequence shown here is derived from an EMBL/GenBank/DDBJ whole genome shotgun (WGS) entry which is preliminary data.</text>
</comment>
<dbReference type="AlphaFoldDB" id="A0A561SQT5"/>
<evidence type="ECO:0000313" key="2">
    <source>
        <dbReference type="Proteomes" id="UP000321261"/>
    </source>
</evidence>
<dbReference type="OrthoDB" id="3700530at2"/>
<evidence type="ECO:0000313" key="1">
    <source>
        <dbReference type="EMBL" id="TWF77230.1"/>
    </source>
</evidence>
<dbReference type="RefSeq" id="WP_147256446.1">
    <property type="nucleotide sequence ID" value="NZ_VIWU01000001.1"/>
</dbReference>
<organism evidence="1 2">
    <name type="scientific">Pseudonocardia hierapolitana</name>
    <dbReference type="NCBI Taxonomy" id="1128676"/>
    <lineage>
        <taxon>Bacteria</taxon>
        <taxon>Bacillati</taxon>
        <taxon>Actinomycetota</taxon>
        <taxon>Actinomycetes</taxon>
        <taxon>Pseudonocardiales</taxon>
        <taxon>Pseudonocardiaceae</taxon>
        <taxon>Pseudonocardia</taxon>
    </lineage>
</organism>
<proteinExistence type="predicted"/>
<gene>
    <name evidence="1" type="ORF">FHX44_113135</name>
</gene>
<accession>A0A561SQT5</accession>
<keyword evidence="2" id="KW-1185">Reference proteome</keyword>
<reference evidence="1 2" key="1">
    <citation type="submission" date="2019-06" db="EMBL/GenBank/DDBJ databases">
        <title>Sequencing the genomes of 1000 actinobacteria strains.</title>
        <authorList>
            <person name="Klenk H.-P."/>
        </authorList>
    </citation>
    <scope>NUCLEOTIDE SEQUENCE [LARGE SCALE GENOMIC DNA]</scope>
    <source>
        <strain evidence="1 2">DSM 45671</strain>
    </source>
</reference>
<protein>
    <submittedName>
        <fullName evidence="1">Uncharacterized protein</fullName>
    </submittedName>
</protein>
<sequence>MSTTTPTLTGRDRALLRAVAAGRCDIAPTGIPDLRVDGRWFCDQPRAHVLLEAGLLARAGSGARGTPATALLTGAGRAALDGAYDHAAA</sequence>
<dbReference type="Proteomes" id="UP000321261">
    <property type="component" value="Unassembled WGS sequence"/>
</dbReference>
<dbReference type="EMBL" id="VIWU01000001">
    <property type="protein sequence ID" value="TWF77230.1"/>
    <property type="molecule type" value="Genomic_DNA"/>
</dbReference>